<evidence type="ECO:0000256" key="1">
    <source>
        <dbReference type="SAM" id="MobiDB-lite"/>
    </source>
</evidence>
<proteinExistence type="predicted"/>
<comment type="caution">
    <text evidence="2">The sequence shown here is derived from an EMBL/GenBank/DDBJ whole genome shotgun (WGS) entry which is preliminary data.</text>
</comment>
<dbReference type="Pfam" id="PF21205">
    <property type="entry name" value="Rep3_C"/>
    <property type="match status" value="1"/>
</dbReference>
<dbReference type="Proteomes" id="UP000301751">
    <property type="component" value="Unassembled WGS sequence"/>
</dbReference>
<evidence type="ECO:0000313" key="3">
    <source>
        <dbReference type="Proteomes" id="UP000301751"/>
    </source>
</evidence>
<dbReference type="EMBL" id="BJCL01000004">
    <property type="protein sequence ID" value="GCL62930.1"/>
    <property type="molecule type" value="Genomic_DNA"/>
</dbReference>
<keyword evidence="3" id="KW-1185">Reference proteome</keyword>
<dbReference type="AlphaFoldDB" id="A0A480AQ52"/>
<feature type="region of interest" description="Disordered" evidence="1">
    <location>
        <begin position="374"/>
        <end position="394"/>
    </location>
</feature>
<accession>A0A480AQ52</accession>
<evidence type="ECO:0000313" key="2">
    <source>
        <dbReference type="EMBL" id="GCL62930.1"/>
    </source>
</evidence>
<name>A0A480AQ52_9BURK</name>
<protein>
    <submittedName>
        <fullName evidence="2">Uncharacterized protein</fullName>
    </submittedName>
</protein>
<gene>
    <name evidence="2" type="ORF">AQPW35_20110</name>
</gene>
<dbReference type="InterPro" id="IPR036390">
    <property type="entry name" value="WH_DNA-bd_sf"/>
</dbReference>
<dbReference type="Gene3D" id="1.10.10.10">
    <property type="entry name" value="Winged helix-like DNA-binding domain superfamily/Winged helix DNA-binding domain"/>
    <property type="match status" value="1"/>
</dbReference>
<dbReference type="SUPFAM" id="SSF46785">
    <property type="entry name" value="Winged helix' DNA-binding domain"/>
    <property type="match status" value="1"/>
</dbReference>
<reference evidence="3" key="1">
    <citation type="submission" date="2019-03" db="EMBL/GenBank/DDBJ databases">
        <title>Aquabacterium pictum sp.nov., the first bacteriochlorophyll a-containing freshwater bacterium in the genus Aquabacterium of the class Betaproteobacteria.</title>
        <authorList>
            <person name="Hirose S."/>
            <person name="Tank M."/>
            <person name="Hara E."/>
            <person name="Tamaki H."/>
            <person name="Takaichi S."/>
            <person name="Haruta S."/>
            <person name="Hanada S."/>
        </authorList>
    </citation>
    <scope>NUCLEOTIDE SEQUENCE [LARGE SCALE GENOMIC DNA]</scope>
    <source>
        <strain evidence="3">W35</strain>
    </source>
</reference>
<sequence length="487" mass="53708">MDGVAIVRQMDVVQGMLHKSVIALAIVPTNRSLTVTGRKAYSVMLHLAQRQAAAGAEGADGGFSTPLNAILRGFGATNSISTDAKKYIDQMVSTKVEWRPLSKSEQQLPLGFDPATGTATDAGTVPPQITDELRIFNLLAEVRIYKRAGENWVTWYYPPSIREELVSPSRWAQVDFAVLRELTTYCAVALYEMCARYRDSPAGVTSRQHWSWWAEALRSSPTSKVRAWRKFKNEFVAPAIKEINDLGDIEIELIEFRRGREVEFVQFGVRKSARRPDRMAPVPPDVTNILRGGKLGVRDTVVEDLERAYGAAAVADGLDRYERFLSGGDRPRIGNAGAYLRSIIANKSREEGGAGYGGAGQGATAGSPADAVLLPAAAPAPPPSRHAADDAERHRRFSRIREQFAQLDAEEQAEWVRRVRDEVEASATPSPSIMKRLLRGEWQSPLVQVMVIQHYARREIDEDWAGLPLAEFESLMATHQAGEPGAA</sequence>
<dbReference type="InterPro" id="IPR036388">
    <property type="entry name" value="WH-like_DNA-bd_sf"/>
</dbReference>
<organism evidence="2 3">
    <name type="scientific">Pseudaquabacterium pictum</name>
    <dbReference type="NCBI Taxonomy" id="2315236"/>
    <lineage>
        <taxon>Bacteria</taxon>
        <taxon>Pseudomonadati</taxon>
        <taxon>Pseudomonadota</taxon>
        <taxon>Betaproteobacteria</taxon>
        <taxon>Burkholderiales</taxon>
        <taxon>Sphaerotilaceae</taxon>
        <taxon>Pseudaquabacterium</taxon>
    </lineage>
</organism>
<dbReference type="OrthoDB" id="1522717at2"/>
<dbReference type="RefSeq" id="WP_137732686.1">
    <property type="nucleotide sequence ID" value="NZ_BJCL01000004.1"/>
</dbReference>